<comment type="subcellular location">
    <subcellularLocation>
        <location evidence="7">Cytoplasm</location>
    </subcellularLocation>
    <subcellularLocation>
        <location evidence="7">Cell membrane</location>
        <topology evidence="7">Peripheral membrane protein</topology>
    </subcellularLocation>
</comment>
<feature type="region of interest" description="G2" evidence="8">
    <location>
        <begin position="39"/>
        <end position="43"/>
    </location>
</feature>
<name>A0A8J6P328_9FIRM</name>
<dbReference type="CDD" id="cd04163">
    <property type="entry name" value="Era"/>
    <property type="match status" value="1"/>
</dbReference>
<accession>A0A8J6P328</accession>
<dbReference type="GO" id="GO:0005829">
    <property type="term" value="C:cytosol"/>
    <property type="evidence" value="ECO:0007669"/>
    <property type="project" value="TreeGrafter"/>
</dbReference>
<dbReference type="InterPro" id="IPR005225">
    <property type="entry name" value="Small_GTP-bd"/>
</dbReference>
<evidence type="ECO:0000256" key="2">
    <source>
        <dbReference type="ARBA" id="ARBA00020484"/>
    </source>
</evidence>
<feature type="region of interest" description="G5" evidence="8">
    <location>
        <begin position="152"/>
        <end position="154"/>
    </location>
</feature>
<dbReference type="HAMAP" id="MF_00367">
    <property type="entry name" value="GTPase_Era"/>
    <property type="match status" value="1"/>
</dbReference>
<dbReference type="InterPro" id="IPR004044">
    <property type="entry name" value="KH_dom_type_2"/>
</dbReference>
<evidence type="ECO:0000256" key="8">
    <source>
        <dbReference type="PROSITE-ProRule" id="PRU01050"/>
    </source>
</evidence>
<feature type="region of interest" description="G4" evidence="8">
    <location>
        <begin position="122"/>
        <end position="125"/>
    </location>
</feature>
<keyword evidence="5 7" id="KW-0342">GTP-binding</keyword>
<comment type="function">
    <text evidence="7">An essential GTPase that binds both GDP and GTP, with rapid nucleotide exchange. Plays a role in 16S rRNA processing and 30S ribosomal subunit biogenesis and possibly also in cell cycle regulation and energy metabolism.</text>
</comment>
<evidence type="ECO:0000256" key="5">
    <source>
        <dbReference type="ARBA" id="ARBA00023134"/>
    </source>
</evidence>
<evidence type="ECO:0000256" key="7">
    <source>
        <dbReference type="HAMAP-Rule" id="MF_00367"/>
    </source>
</evidence>
<evidence type="ECO:0000313" key="13">
    <source>
        <dbReference type="Proteomes" id="UP000632659"/>
    </source>
</evidence>
<dbReference type="InterPro" id="IPR027417">
    <property type="entry name" value="P-loop_NTPase"/>
</dbReference>
<keyword evidence="13" id="KW-1185">Reference proteome</keyword>
<dbReference type="Gene3D" id="3.30.300.20">
    <property type="match status" value="1"/>
</dbReference>
<dbReference type="SUPFAM" id="SSF52540">
    <property type="entry name" value="P-loop containing nucleoside triphosphate hydrolases"/>
    <property type="match status" value="1"/>
</dbReference>
<dbReference type="OrthoDB" id="9805918at2"/>
<feature type="domain" description="Era-type G" evidence="11">
    <location>
        <begin position="5"/>
        <end position="173"/>
    </location>
</feature>
<dbReference type="PROSITE" id="PS50823">
    <property type="entry name" value="KH_TYPE_2"/>
    <property type="match status" value="1"/>
</dbReference>
<sequence>MMKTYSGFIAIVGKPNVGKSSLLNEVLGEKLAIVTHKPQTTRTKITGVLTRGSKQYVFIDTPGLHKAQNRLGDNMVKAVNTTLNDIDVVLLVVEPQGPINRSEHDLIETIKKRKLPAILVINKIDLLDKKERLAERIAQFTALHSFDAVVPVSVLNHDGMELVMQEVDRYLTESVHFFPDDSLTDQPERVIVAERIREKILLNMRQEIPHGTAIVIEKMQERDDKDILDIDAVIYCERSTHKGMLIGKGGSVLKKIASEAREDIQSFFGIQVNLQCWVKVKEDWRNKDGLINNFGLSFRE</sequence>
<dbReference type="RefSeq" id="WP_093988579.1">
    <property type="nucleotide sequence ID" value="NZ_JACRTL010000001.1"/>
</dbReference>
<keyword evidence="7" id="KW-0699">rRNA-binding</keyword>
<dbReference type="CDD" id="cd22534">
    <property type="entry name" value="KH-II_Era"/>
    <property type="match status" value="1"/>
</dbReference>
<feature type="region of interest" description="G1" evidence="8">
    <location>
        <begin position="13"/>
        <end position="20"/>
    </location>
</feature>
<evidence type="ECO:0000259" key="10">
    <source>
        <dbReference type="PROSITE" id="PS50823"/>
    </source>
</evidence>
<proteinExistence type="inferred from homology"/>
<keyword evidence="7" id="KW-0690">Ribosome biogenesis</keyword>
<feature type="binding site" evidence="7">
    <location>
        <begin position="60"/>
        <end position="64"/>
    </location>
    <ligand>
        <name>GTP</name>
        <dbReference type="ChEBI" id="CHEBI:37565"/>
    </ligand>
</feature>
<dbReference type="PROSITE" id="PS51713">
    <property type="entry name" value="G_ERA"/>
    <property type="match status" value="1"/>
</dbReference>
<feature type="region of interest" description="G3" evidence="8">
    <location>
        <begin position="60"/>
        <end position="63"/>
    </location>
</feature>
<dbReference type="InterPro" id="IPR030388">
    <property type="entry name" value="G_ERA_dom"/>
</dbReference>
<evidence type="ECO:0000256" key="1">
    <source>
        <dbReference type="ARBA" id="ARBA00007921"/>
    </source>
</evidence>
<dbReference type="Pfam" id="PF01926">
    <property type="entry name" value="MMR_HSR1"/>
    <property type="match status" value="1"/>
</dbReference>
<dbReference type="InterPro" id="IPR015946">
    <property type="entry name" value="KH_dom-like_a/b"/>
</dbReference>
<dbReference type="InterPro" id="IPR006073">
    <property type="entry name" value="GTP-bd"/>
</dbReference>
<dbReference type="Pfam" id="PF07650">
    <property type="entry name" value="KH_2"/>
    <property type="match status" value="1"/>
</dbReference>
<dbReference type="NCBIfam" id="NF000908">
    <property type="entry name" value="PRK00089.1"/>
    <property type="match status" value="1"/>
</dbReference>
<keyword evidence="3 7" id="KW-0547">Nucleotide-binding</keyword>
<evidence type="ECO:0000256" key="3">
    <source>
        <dbReference type="ARBA" id="ARBA00022741"/>
    </source>
</evidence>
<keyword evidence="6 7" id="KW-0472">Membrane</keyword>
<keyword evidence="4 7" id="KW-0694">RNA-binding</keyword>
<dbReference type="SUPFAM" id="SSF54814">
    <property type="entry name" value="Prokaryotic type KH domain (KH-domain type II)"/>
    <property type="match status" value="1"/>
</dbReference>
<evidence type="ECO:0000256" key="6">
    <source>
        <dbReference type="ARBA" id="ARBA00023136"/>
    </source>
</evidence>
<comment type="subunit">
    <text evidence="7">Monomer.</text>
</comment>
<dbReference type="GO" id="GO:0043024">
    <property type="term" value="F:ribosomal small subunit binding"/>
    <property type="evidence" value="ECO:0007669"/>
    <property type="project" value="TreeGrafter"/>
</dbReference>
<dbReference type="GO" id="GO:0005886">
    <property type="term" value="C:plasma membrane"/>
    <property type="evidence" value="ECO:0007669"/>
    <property type="project" value="UniProtKB-SubCell"/>
</dbReference>
<comment type="caution">
    <text evidence="12">The sequence shown here is derived from an EMBL/GenBank/DDBJ whole genome shotgun (WGS) entry which is preliminary data.</text>
</comment>
<keyword evidence="7" id="KW-0963">Cytoplasm</keyword>
<evidence type="ECO:0000259" key="11">
    <source>
        <dbReference type="PROSITE" id="PS51713"/>
    </source>
</evidence>
<evidence type="ECO:0000313" key="12">
    <source>
        <dbReference type="EMBL" id="MBC8610173.1"/>
    </source>
</evidence>
<organism evidence="12 13">
    <name type="scientific">Massiliimalia timonensis</name>
    <dbReference type="NCBI Taxonomy" id="1987501"/>
    <lineage>
        <taxon>Bacteria</taxon>
        <taxon>Bacillati</taxon>
        <taxon>Bacillota</taxon>
        <taxon>Clostridia</taxon>
        <taxon>Eubacteriales</taxon>
        <taxon>Oscillospiraceae</taxon>
        <taxon>Massiliimalia</taxon>
    </lineage>
</organism>
<reference evidence="12" key="1">
    <citation type="submission" date="2020-08" db="EMBL/GenBank/DDBJ databases">
        <title>Genome public.</title>
        <authorList>
            <person name="Liu C."/>
            <person name="Sun Q."/>
        </authorList>
    </citation>
    <scope>NUCLEOTIDE SEQUENCE</scope>
    <source>
        <strain evidence="12">NSJ-15</strain>
    </source>
</reference>
<dbReference type="EMBL" id="JACRTL010000001">
    <property type="protein sequence ID" value="MBC8610173.1"/>
    <property type="molecule type" value="Genomic_DNA"/>
</dbReference>
<dbReference type="PANTHER" id="PTHR42698">
    <property type="entry name" value="GTPASE ERA"/>
    <property type="match status" value="1"/>
</dbReference>
<evidence type="ECO:0000256" key="9">
    <source>
        <dbReference type="RuleBase" id="RU003761"/>
    </source>
</evidence>
<dbReference type="Gene3D" id="3.40.50.300">
    <property type="entry name" value="P-loop containing nucleotide triphosphate hydrolases"/>
    <property type="match status" value="1"/>
</dbReference>
<feature type="domain" description="KH type-2" evidence="10">
    <location>
        <begin position="196"/>
        <end position="282"/>
    </location>
</feature>
<evidence type="ECO:0000256" key="4">
    <source>
        <dbReference type="ARBA" id="ARBA00022884"/>
    </source>
</evidence>
<dbReference type="InterPro" id="IPR005662">
    <property type="entry name" value="GTPase_Era-like"/>
</dbReference>
<keyword evidence="7" id="KW-1003">Cell membrane</keyword>
<feature type="binding site" evidence="7">
    <location>
        <begin position="122"/>
        <end position="125"/>
    </location>
    <ligand>
        <name>GTP</name>
        <dbReference type="ChEBI" id="CHEBI:37565"/>
    </ligand>
</feature>
<protein>
    <recommendedName>
        <fullName evidence="2 7">GTPase Era</fullName>
    </recommendedName>
</protein>
<dbReference type="Proteomes" id="UP000632659">
    <property type="component" value="Unassembled WGS sequence"/>
</dbReference>
<dbReference type="InterPro" id="IPR009019">
    <property type="entry name" value="KH_sf_prok-type"/>
</dbReference>
<dbReference type="NCBIfam" id="TIGR00436">
    <property type="entry name" value="era"/>
    <property type="match status" value="1"/>
</dbReference>
<dbReference type="PANTHER" id="PTHR42698:SF1">
    <property type="entry name" value="GTPASE ERA, MITOCHONDRIAL"/>
    <property type="match status" value="1"/>
</dbReference>
<dbReference type="GO" id="GO:0005525">
    <property type="term" value="F:GTP binding"/>
    <property type="evidence" value="ECO:0007669"/>
    <property type="project" value="UniProtKB-UniRule"/>
</dbReference>
<dbReference type="GO" id="GO:0003924">
    <property type="term" value="F:GTPase activity"/>
    <property type="evidence" value="ECO:0007669"/>
    <property type="project" value="UniProtKB-UniRule"/>
</dbReference>
<dbReference type="NCBIfam" id="TIGR00231">
    <property type="entry name" value="small_GTP"/>
    <property type="match status" value="1"/>
</dbReference>
<gene>
    <name evidence="7 12" type="primary">era</name>
    <name evidence="12" type="ORF">H8702_03410</name>
</gene>
<feature type="binding site" evidence="7">
    <location>
        <begin position="13"/>
        <end position="20"/>
    </location>
    <ligand>
        <name>GTP</name>
        <dbReference type="ChEBI" id="CHEBI:37565"/>
    </ligand>
</feature>
<dbReference type="GO" id="GO:0070181">
    <property type="term" value="F:small ribosomal subunit rRNA binding"/>
    <property type="evidence" value="ECO:0007669"/>
    <property type="project" value="UniProtKB-UniRule"/>
</dbReference>
<dbReference type="AlphaFoldDB" id="A0A8J6P328"/>
<dbReference type="GO" id="GO:0000028">
    <property type="term" value="P:ribosomal small subunit assembly"/>
    <property type="evidence" value="ECO:0007669"/>
    <property type="project" value="TreeGrafter"/>
</dbReference>
<comment type="similarity">
    <text evidence="1 7 8 9">Belongs to the TRAFAC class TrmE-Era-EngA-EngB-Septin-like GTPase superfamily. Era GTPase family.</text>
</comment>